<dbReference type="InterPro" id="IPR003439">
    <property type="entry name" value="ABC_transporter-like_ATP-bd"/>
</dbReference>
<dbReference type="Proteomes" id="UP000283530">
    <property type="component" value="Unassembled WGS sequence"/>
</dbReference>
<keyword evidence="7 11" id="KW-1133">Transmembrane helix</keyword>
<dbReference type="OrthoDB" id="6500128at2759"/>
<feature type="domain" description="ABC transmembrane type-1" evidence="13">
    <location>
        <begin position="25"/>
        <end position="331"/>
    </location>
</feature>
<feature type="transmembrane region" description="Helical" evidence="11">
    <location>
        <begin position="759"/>
        <end position="784"/>
    </location>
</feature>
<keyword evidence="8 11" id="KW-0472">Membrane</keyword>
<dbReference type="SMART" id="SM00382">
    <property type="entry name" value="AAA"/>
    <property type="match status" value="2"/>
</dbReference>
<accession>A0A443Q1U1</accession>
<feature type="transmembrane region" description="Helical" evidence="11">
    <location>
        <begin position="193"/>
        <end position="212"/>
    </location>
</feature>
<dbReference type="SUPFAM" id="SSF52540">
    <property type="entry name" value="P-loop containing nucleoside triphosphate hydrolases"/>
    <property type="match status" value="2"/>
</dbReference>
<dbReference type="CDD" id="cd03249">
    <property type="entry name" value="ABC_MTABC3_MDL1_MDL2"/>
    <property type="match status" value="2"/>
</dbReference>
<protein>
    <submittedName>
        <fullName evidence="14">ABC transporter</fullName>
    </submittedName>
</protein>
<comment type="similarity">
    <text evidence="1">Belongs to the ABC transporter superfamily. ABCB family. Multidrug resistance exporter (TC 3.A.1.201) subfamily.</text>
</comment>
<name>A0A443Q1U1_9MAGN</name>
<dbReference type="InterPro" id="IPR003593">
    <property type="entry name" value="AAA+_ATPase"/>
</dbReference>
<dbReference type="InterPro" id="IPR017871">
    <property type="entry name" value="ABC_transporter-like_CS"/>
</dbReference>
<evidence type="ECO:0000256" key="9">
    <source>
        <dbReference type="ARBA" id="ARBA00023180"/>
    </source>
</evidence>
<feature type="compositionally biased region" description="Polar residues" evidence="10">
    <location>
        <begin position="625"/>
        <end position="650"/>
    </location>
</feature>
<keyword evidence="4" id="KW-0677">Repeat</keyword>
<feature type="domain" description="ABC transporter" evidence="12">
    <location>
        <begin position="1041"/>
        <end position="1277"/>
    </location>
</feature>
<dbReference type="SUPFAM" id="SSF90123">
    <property type="entry name" value="ABC transporter transmembrane region"/>
    <property type="match status" value="2"/>
</dbReference>
<dbReference type="PROSITE" id="PS50929">
    <property type="entry name" value="ABC_TM1F"/>
    <property type="match status" value="2"/>
</dbReference>
<dbReference type="CDD" id="cd18578">
    <property type="entry name" value="ABC_6TM_Pgp_ABCB1_D2_like"/>
    <property type="match status" value="1"/>
</dbReference>
<feature type="transmembrane region" description="Helical" evidence="11">
    <location>
        <begin position="864"/>
        <end position="883"/>
    </location>
</feature>
<dbReference type="Gene3D" id="1.20.1560.10">
    <property type="entry name" value="ABC transporter type 1, transmembrane domain"/>
    <property type="match status" value="1"/>
</dbReference>
<evidence type="ECO:0000259" key="12">
    <source>
        <dbReference type="PROSITE" id="PS50893"/>
    </source>
</evidence>
<feature type="region of interest" description="Disordered" evidence="10">
    <location>
        <begin position="609"/>
        <end position="650"/>
    </location>
</feature>
<proteinExistence type="inferred from homology"/>
<evidence type="ECO:0000256" key="7">
    <source>
        <dbReference type="ARBA" id="ARBA00022989"/>
    </source>
</evidence>
<keyword evidence="6" id="KW-0067">ATP-binding</keyword>
<evidence type="ECO:0000256" key="6">
    <source>
        <dbReference type="ARBA" id="ARBA00022840"/>
    </source>
</evidence>
<dbReference type="InterPro" id="IPR036640">
    <property type="entry name" value="ABC1_TM_sf"/>
</dbReference>
<feature type="transmembrane region" description="Helical" evidence="11">
    <location>
        <begin position="840"/>
        <end position="858"/>
    </location>
</feature>
<dbReference type="InterPro" id="IPR011527">
    <property type="entry name" value="ABC1_TM_dom"/>
</dbReference>
<feature type="transmembrane region" description="Helical" evidence="11">
    <location>
        <begin position="941"/>
        <end position="964"/>
    </location>
</feature>
<evidence type="ECO:0000256" key="5">
    <source>
        <dbReference type="ARBA" id="ARBA00022741"/>
    </source>
</evidence>
<feature type="transmembrane region" description="Helical" evidence="11">
    <location>
        <begin position="89"/>
        <end position="108"/>
    </location>
</feature>
<evidence type="ECO:0000313" key="15">
    <source>
        <dbReference type="Proteomes" id="UP000283530"/>
    </source>
</evidence>
<feature type="transmembrane region" description="Helical" evidence="11">
    <location>
        <begin position="271"/>
        <end position="294"/>
    </location>
</feature>
<dbReference type="InterPro" id="IPR027417">
    <property type="entry name" value="P-loop_NTPase"/>
</dbReference>
<dbReference type="PANTHER" id="PTHR45136:SF2">
    <property type="entry name" value="ABC TRANSPORTER DOMAIN-CONTAINING PROTEIN"/>
    <property type="match status" value="1"/>
</dbReference>
<evidence type="ECO:0000256" key="1">
    <source>
        <dbReference type="ARBA" id="ARBA00007577"/>
    </source>
</evidence>
<evidence type="ECO:0000256" key="8">
    <source>
        <dbReference type="ARBA" id="ARBA00023136"/>
    </source>
</evidence>
<organism evidence="14 15">
    <name type="scientific">Cinnamomum micranthum f. kanehirae</name>
    <dbReference type="NCBI Taxonomy" id="337451"/>
    <lineage>
        <taxon>Eukaryota</taxon>
        <taxon>Viridiplantae</taxon>
        <taxon>Streptophyta</taxon>
        <taxon>Embryophyta</taxon>
        <taxon>Tracheophyta</taxon>
        <taxon>Spermatophyta</taxon>
        <taxon>Magnoliopsida</taxon>
        <taxon>Magnoliidae</taxon>
        <taxon>Laurales</taxon>
        <taxon>Lauraceae</taxon>
        <taxon>Cinnamomum</taxon>
    </lineage>
</organism>
<evidence type="ECO:0000313" key="14">
    <source>
        <dbReference type="EMBL" id="RWR96991.1"/>
    </source>
</evidence>
<dbReference type="PANTHER" id="PTHR45136">
    <property type="entry name" value="ABC TRANSPORTER DOMAIN-CONTAINING PROTEIN"/>
    <property type="match status" value="1"/>
</dbReference>
<dbReference type="PROSITE" id="PS00211">
    <property type="entry name" value="ABC_TRANSPORTER_1"/>
    <property type="match status" value="2"/>
</dbReference>
<keyword evidence="15" id="KW-1185">Reference proteome</keyword>
<dbReference type="EMBL" id="QPKB01000012">
    <property type="protein sequence ID" value="RWR96991.1"/>
    <property type="molecule type" value="Genomic_DNA"/>
</dbReference>
<evidence type="ECO:0000256" key="3">
    <source>
        <dbReference type="ARBA" id="ARBA00022692"/>
    </source>
</evidence>
<evidence type="ECO:0000256" key="2">
    <source>
        <dbReference type="ARBA" id="ARBA00022448"/>
    </source>
</evidence>
<dbReference type="Gene3D" id="3.40.50.300">
    <property type="entry name" value="P-loop containing nucleotide triphosphate hydrolases"/>
    <property type="match status" value="2"/>
</dbReference>
<evidence type="ECO:0000256" key="10">
    <source>
        <dbReference type="SAM" id="MobiDB-lite"/>
    </source>
</evidence>
<feature type="transmembrane region" description="Helical" evidence="11">
    <location>
        <begin position="168"/>
        <end position="187"/>
    </location>
</feature>
<reference evidence="14 15" key="1">
    <citation type="journal article" date="2019" name="Nat. Plants">
        <title>Stout camphor tree genome fills gaps in understanding of flowering plant genome evolution.</title>
        <authorList>
            <person name="Chaw S.M."/>
            <person name="Liu Y.C."/>
            <person name="Wu Y.W."/>
            <person name="Wang H.Y."/>
            <person name="Lin C.I."/>
            <person name="Wu C.S."/>
            <person name="Ke H.M."/>
            <person name="Chang L.Y."/>
            <person name="Hsu C.Y."/>
            <person name="Yang H.T."/>
            <person name="Sudianto E."/>
            <person name="Hsu M.H."/>
            <person name="Wu K.P."/>
            <person name="Wang L.N."/>
            <person name="Leebens-Mack J.H."/>
            <person name="Tsai I.J."/>
        </authorList>
    </citation>
    <scope>NUCLEOTIDE SEQUENCE [LARGE SCALE GENOMIC DNA]</scope>
    <source>
        <strain evidence="15">cv. Chaw 1501</strain>
        <tissue evidence="14">Young leaves</tissue>
    </source>
</reference>
<feature type="transmembrane region" description="Helical" evidence="11">
    <location>
        <begin position="306"/>
        <end position="336"/>
    </location>
</feature>
<dbReference type="GO" id="GO:0016887">
    <property type="term" value="F:ATP hydrolysis activity"/>
    <property type="evidence" value="ECO:0007669"/>
    <property type="project" value="InterPro"/>
</dbReference>
<dbReference type="Pfam" id="PF00664">
    <property type="entry name" value="ABC_membrane"/>
    <property type="match status" value="2"/>
</dbReference>
<evidence type="ECO:0000256" key="11">
    <source>
        <dbReference type="SAM" id="Phobius"/>
    </source>
</evidence>
<keyword evidence="3 11" id="KW-0812">Transmembrane</keyword>
<feature type="domain" description="ABC transporter" evidence="12">
    <location>
        <begin position="366"/>
        <end position="602"/>
    </location>
</feature>
<evidence type="ECO:0000256" key="4">
    <source>
        <dbReference type="ARBA" id="ARBA00022737"/>
    </source>
</evidence>
<comment type="caution">
    <text evidence="14">The sequence shown here is derived from an EMBL/GenBank/DDBJ whole genome shotgun (WGS) entry which is preliminary data.</text>
</comment>
<keyword evidence="2" id="KW-0813">Transport</keyword>
<gene>
    <name evidence="14" type="ORF">CKAN_02639800</name>
</gene>
<feature type="domain" description="ABC transmembrane type-1" evidence="13">
    <location>
        <begin position="718"/>
        <end position="1005"/>
    </location>
</feature>
<dbReference type="PROSITE" id="PS50893">
    <property type="entry name" value="ABC_TRANSPORTER_2"/>
    <property type="match status" value="2"/>
</dbReference>
<dbReference type="GO" id="GO:0005524">
    <property type="term" value="F:ATP binding"/>
    <property type="evidence" value="ECO:0007669"/>
    <property type="project" value="UniProtKB-KW"/>
</dbReference>
<dbReference type="GO" id="GO:0016020">
    <property type="term" value="C:membrane"/>
    <property type="evidence" value="ECO:0007669"/>
    <property type="project" value="InterPro"/>
</dbReference>
<dbReference type="CDD" id="cd18577">
    <property type="entry name" value="ABC_6TM_Pgp_ABCB1_D1_like"/>
    <property type="match status" value="1"/>
</dbReference>
<dbReference type="FunFam" id="3.40.50.300:FF:000205">
    <property type="entry name" value="ABC transporter B family member 4"/>
    <property type="match status" value="2"/>
</dbReference>
<keyword evidence="5" id="KW-0547">Nucleotide-binding</keyword>
<feature type="transmembrane region" description="Helical" evidence="11">
    <location>
        <begin position="717"/>
        <end position="747"/>
    </location>
</feature>
<dbReference type="STRING" id="337451.A0A443Q1U1"/>
<sequence>MGNPESTSLFQIFRFADGIDKWLVVLGSIGGIGDGLMTPLTFGLMSGILNSYGGADSFSQDVVDKQSSGFSRSNIHGVGPSGSMYALKLLYVAIGVGIGAFLEGLCWSRTAQRQTARMQKEYLKSVLRQDVGFFDTNSATSTTYDVVTAVTADSHVIQDVLSDKIPNFISNLTTFFVCIGAAFMLSWRLTLASLPFALFFIVPGVVFGKLMMDQAVNMQEAYGVAGGIAEQAISSVRTVVSYVGERPTLERFSEALGLSMKFGIKLGLMKGYAIGSIGVLFAVWSFLGWMGSVLVTEKGAKGGDVFIAALLILWAGLAVMTALPNLSSFVAATVAASRIFEMIDRIPTIDFDSKKGVILQDVRGEIDFRNVEFSYPSRPDTPILQGLNLRVMPGTTVGLVGGSGSGKSTIISLLERFYNPLKGDIFLDRKSIRKLQLKWLRSQMGLVSQEPVLFKTSIKENILFGNDSASMDLVVSAAKAANAHDFITKLPDGYYTQVGQFGVQMSGGQKQRIAIARALLKDPRILLLDEATSALDAQSEKVVQDALDQASVGRTTIIIAHRLSTISKANTIVVLQGGKVVESGSHDQLMRMNNGQGGNYAKMVQLQQSATKNDAPNASPYYPSDETSYSSYHRTPNRTRSPLSGRSSRHANSPAVSFIQAAASPAMSFVQMSSPAPSYSYTLDHFDDPGEVIPKRPSPPPSQLRLLKMNSPEWRRALLGCLGAIGFGAIQPGHFYCMGSLLSVFFLKDNDKIRSQTRIYSLIFLGIGFISIVTNIIQHYNFAIMGERLTKRIREKMLDKMLTFEIGWFDQDENTTAAICARLAIEANTVRSLVGDRMSLVLQVTATASISFLLGLVLTWKLSLVIIAMQPLIIGSFYSRSVFLKNMSEKSQKAQNEASQIASEAVVNHRTIAAFSSQDRILGFYNDAMKGPERENIKQSWIAGLGLFASQFLTSASVSLTYWYGGKLMLQGSLAPKHLFQAFFILVSTGKVIADAGTMTSDLAKGSNAVRSVFEILDRKSEIDPDDPQGIKPKKMIKGRIELKNVYFSYPSRPEQMIFRGLSIRIDHGEKVALVGQSGSGKSTIISLIERFYDPLKGSIEIDGRDIKSYNLRRLRSHIALVSQEPTLFAGTIRENIAYGKENATETEITQAAIVANAHDFISSMKDGYETYCGERGVQLSGGQKQRIALARAILKNPVILLLDEATSALDTLSESLVQGALDKMMVGRTCVIVAHRLATIQKSESIAVIKNGTIVEQGTHSELLAKGRSGAYYALIKLQKGNTTS</sequence>
<keyword evidence="9" id="KW-0325">Glycoprotein</keyword>
<evidence type="ECO:0000259" key="13">
    <source>
        <dbReference type="PROSITE" id="PS50929"/>
    </source>
</evidence>
<dbReference type="GO" id="GO:0140359">
    <property type="term" value="F:ABC-type transporter activity"/>
    <property type="evidence" value="ECO:0007669"/>
    <property type="project" value="InterPro"/>
</dbReference>
<dbReference type="Pfam" id="PF00005">
    <property type="entry name" value="ABC_tran"/>
    <property type="match status" value="2"/>
</dbReference>